<organism evidence="7 8">
    <name type="scientific">Planosporangium thailandense</name>
    <dbReference type="NCBI Taxonomy" id="765197"/>
    <lineage>
        <taxon>Bacteria</taxon>
        <taxon>Bacillati</taxon>
        <taxon>Actinomycetota</taxon>
        <taxon>Actinomycetes</taxon>
        <taxon>Micromonosporales</taxon>
        <taxon>Micromonosporaceae</taxon>
        <taxon>Planosporangium</taxon>
    </lineage>
</organism>
<comment type="similarity">
    <text evidence="2">Belongs to the oxygen-dependent FAD-linked oxidoreductase family.</text>
</comment>
<dbReference type="InterPro" id="IPR016169">
    <property type="entry name" value="FAD-bd_PCMH_sub2"/>
</dbReference>
<dbReference type="Gene3D" id="3.30.465.10">
    <property type="match status" value="1"/>
</dbReference>
<evidence type="ECO:0000256" key="2">
    <source>
        <dbReference type="ARBA" id="ARBA00005466"/>
    </source>
</evidence>
<keyword evidence="5" id="KW-0560">Oxidoreductase</keyword>
<keyword evidence="8" id="KW-1185">Reference proteome</keyword>
<dbReference type="Gene3D" id="3.40.462.20">
    <property type="match status" value="1"/>
</dbReference>
<evidence type="ECO:0000256" key="1">
    <source>
        <dbReference type="ARBA" id="ARBA00001974"/>
    </source>
</evidence>
<dbReference type="PANTHER" id="PTHR42973:SF39">
    <property type="entry name" value="FAD-BINDING PCMH-TYPE DOMAIN-CONTAINING PROTEIN"/>
    <property type="match status" value="1"/>
</dbReference>
<dbReference type="InterPro" id="IPR006094">
    <property type="entry name" value="Oxid_FAD_bind_N"/>
</dbReference>
<evidence type="ECO:0000313" key="8">
    <source>
        <dbReference type="Proteomes" id="UP000722989"/>
    </source>
</evidence>
<dbReference type="InterPro" id="IPR016167">
    <property type="entry name" value="FAD-bd_PCMH_sub1"/>
</dbReference>
<evidence type="ECO:0000256" key="5">
    <source>
        <dbReference type="ARBA" id="ARBA00023002"/>
    </source>
</evidence>
<dbReference type="Pfam" id="PF01565">
    <property type="entry name" value="FAD_binding_4"/>
    <property type="match status" value="1"/>
</dbReference>
<reference evidence="7 8" key="1">
    <citation type="submission" date="2020-03" db="EMBL/GenBank/DDBJ databases">
        <title>WGS of the type strain of Planosporangium spp.</title>
        <authorList>
            <person name="Thawai C."/>
        </authorList>
    </citation>
    <scope>NUCLEOTIDE SEQUENCE [LARGE SCALE GENOMIC DNA]</scope>
    <source>
        <strain evidence="7 8">TBRC 5610</strain>
    </source>
</reference>
<dbReference type="PROSITE" id="PS00862">
    <property type="entry name" value="OX2_COVAL_FAD"/>
    <property type="match status" value="1"/>
</dbReference>
<dbReference type="InterPro" id="IPR016166">
    <property type="entry name" value="FAD-bd_PCMH"/>
</dbReference>
<protein>
    <submittedName>
        <fullName evidence="7">FAD-binding oxidoreductase</fullName>
    </submittedName>
</protein>
<dbReference type="Gene3D" id="3.30.43.10">
    <property type="entry name" value="Uridine Diphospho-n-acetylenolpyruvylglucosamine Reductase, domain 2"/>
    <property type="match status" value="1"/>
</dbReference>
<evidence type="ECO:0000259" key="6">
    <source>
        <dbReference type="PROSITE" id="PS51387"/>
    </source>
</evidence>
<accession>A0ABX0Y738</accession>
<name>A0ABX0Y738_9ACTN</name>
<proteinExistence type="inferred from homology"/>
<comment type="cofactor">
    <cofactor evidence="1">
        <name>FAD</name>
        <dbReference type="ChEBI" id="CHEBI:57692"/>
    </cofactor>
</comment>
<evidence type="ECO:0000256" key="4">
    <source>
        <dbReference type="ARBA" id="ARBA00022827"/>
    </source>
</evidence>
<dbReference type="InterPro" id="IPR050416">
    <property type="entry name" value="FAD-linked_Oxidoreductase"/>
</dbReference>
<dbReference type="PANTHER" id="PTHR42973">
    <property type="entry name" value="BINDING OXIDOREDUCTASE, PUTATIVE (AFU_ORTHOLOGUE AFUA_1G17690)-RELATED"/>
    <property type="match status" value="1"/>
</dbReference>
<dbReference type="InterPro" id="IPR006093">
    <property type="entry name" value="Oxy_OxRdtase_FAD_BS"/>
</dbReference>
<dbReference type="PROSITE" id="PS51387">
    <property type="entry name" value="FAD_PCMH"/>
    <property type="match status" value="1"/>
</dbReference>
<comment type="caution">
    <text evidence="7">The sequence shown here is derived from an EMBL/GenBank/DDBJ whole genome shotgun (WGS) entry which is preliminary data.</text>
</comment>
<dbReference type="EMBL" id="JAATVY010000040">
    <property type="protein sequence ID" value="NJC73927.1"/>
    <property type="molecule type" value="Genomic_DNA"/>
</dbReference>
<feature type="domain" description="FAD-binding PCMH-type" evidence="6">
    <location>
        <begin position="34"/>
        <end position="202"/>
    </location>
</feature>
<evidence type="ECO:0000313" key="7">
    <source>
        <dbReference type="EMBL" id="NJC73927.1"/>
    </source>
</evidence>
<evidence type="ECO:0000256" key="3">
    <source>
        <dbReference type="ARBA" id="ARBA00022630"/>
    </source>
</evidence>
<dbReference type="SUPFAM" id="SSF56176">
    <property type="entry name" value="FAD-binding/transporter-associated domain-like"/>
    <property type="match status" value="1"/>
</dbReference>
<sequence>MLAVTDLASQVSGPVYVPGDDGFDAEIAAWNLATAHRPLVAVGAADAADVAAAVGWAAERGLPVAVQATGHGAVAAAIGGVLVNTSRLDEVTVDPATRTARVGAGVKWARVIEAAAPYGLAPLSGSSSDVGAVGYTVGGGLGLLARRYGYAADHVRGLRIVTADGQLRDVDADEHPDLFWAVRGGKGNFGIVTSIEIDLVPVATLYAGGIFYPGAVAADVLHAYRAWTSSLPDETTTSVAILRLPPLPELPEPLRGQTVVHLRFIHAGDADVTRADVLSRLPAEVRTRYRDEWRPRYDAWAAALWGE</sequence>
<dbReference type="Proteomes" id="UP000722989">
    <property type="component" value="Unassembled WGS sequence"/>
</dbReference>
<keyword evidence="4" id="KW-0274">FAD</keyword>
<keyword evidence="3" id="KW-0285">Flavoprotein</keyword>
<gene>
    <name evidence="7" type="ORF">HC031_30065</name>
</gene>
<dbReference type="InterPro" id="IPR036318">
    <property type="entry name" value="FAD-bd_PCMH-like_sf"/>
</dbReference>